<reference evidence="3" key="1">
    <citation type="submission" date="2018-06" db="EMBL/GenBank/DDBJ databases">
        <title>Genome assembly of Danube salmon.</title>
        <authorList>
            <person name="Macqueen D.J."/>
            <person name="Gundappa M.K."/>
        </authorList>
    </citation>
    <scope>NUCLEOTIDE SEQUENCE [LARGE SCALE GENOMIC DNA]</scope>
</reference>
<evidence type="ECO:0000313" key="3">
    <source>
        <dbReference type="Proteomes" id="UP000314982"/>
    </source>
</evidence>
<organism evidence="2 3">
    <name type="scientific">Hucho hucho</name>
    <name type="common">huchen</name>
    <dbReference type="NCBI Taxonomy" id="62062"/>
    <lineage>
        <taxon>Eukaryota</taxon>
        <taxon>Metazoa</taxon>
        <taxon>Chordata</taxon>
        <taxon>Craniata</taxon>
        <taxon>Vertebrata</taxon>
        <taxon>Euteleostomi</taxon>
        <taxon>Actinopterygii</taxon>
        <taxon>Neopterygii</taxon>
        <taxon>Teleostei</taxon>
        <taxon>Protacanthopterygii</taxon>
        <taxon>Salmoniformes</taxon>
        <taxon>Salmonidae</taxon>
        <taxon>Salmoninae</taxon>
        <taxon>Hucho</taxon>
    </lineage>
</organism>
<dbReference type="GeneTree" id="ENSGT00990000204366"/>
<name>A0A4W5QXE3_9TELE</name>
<dbReference type="AlphaFoldDB" id="A0A4W5QXE3"/>
<dbReference type="Proteomes" id="UP000314982">
    <property type="component" value="Unassembled WGS sequence"/>
</dbReference>
<keyword evidence="1" id="KW-0812">Transmembrane</keyword>
<feature type="transmembrane region" description="Helical" evidence="1">
    <location>
        <begin position="203"/>
        <end position="223"/>
    </location>
</feature>
<protein>
    <submittedName>
        <fullName evidence="2">Uncharacterized protein</fullName>
    </submittedName>
</protein>
<keyword evidence="1" id="KW-0472">Membrane</keyword>
<evidence type="ECO:0000313" key="2">
    <source>
        <dbReference type="Ensembl" id="ENSHHUP00000078423.1"/>
    </source>
</evidence>
<reference evidence="2" key="3">
    <citation type="submission" date="2025-09" db="UniProtKB">
        <authorList>
            <consortium name="Ensembl"/>
        </authorList>
    </citation>
    <scope>IDENTIFICATION</scope>
</reference>
<keyword evidence="1" id="KW-1133">Transmembrane helix</keyword>
<keyword evidence="3" id="KW-1185">Reference proteome</keyword>
<reference evidence="2" key="2">
    <citation type="submission" date="2025-08" db="UniProtKB">
        <authorList>
            <consortium name="Ensembl"/>
        </authorList>
    </citation>
    <scope>IDENTIFICATION</scope>
</reference>
<dbReference type="Ensembl" id="ENSHHUT00000080955.1">
    <property type="protein sequence ID" value="ENSHHUP00000078423.1"/>
    <property type="gene ID" value="ENSHHUG00000045759.1"/>
</dbReference>
<accession>A0A4W5QXE3</accession>
<sequence>RLLETNSVYPVICGLIVGVEDLVHFRSAGSSESRSKSAGSSASGFNPVEAGPLWSGEVRERLKEVNLPLARNLIPPRGCPQPQWLRVPGPCQPFSEPEDLAGTDCTDVAACLTVRFYRNNRYISHYINYGRHEGNEFHYNNSLQTLSVSYSVLEYTHPLTVVHYHCSPNRSTSFALHFDGNIPLQIWVESPCACPNACSLGDVGPGTIFLIILSLSATAYFILGKYSVSTCRYRLVIAGALLYYRVPSFEPLLTSPLCFPLLCAPFYRVLCSAAIQDRQWSADRSRGKSVVHALLHVH</sequence>
<evidence type="ECO:0000256" key="1">
    <source>
        <dbReference type="SAM" id="Phobius"/>
    </source>
</evidence>
<proteinExistence type="predicted"/>